<feature type="non-terminal residue" evidence="1">
    <location>
        <position position="1"/>
    </location>
</feature>
<proteinExistence type="predicted"/>
<dbReference type="Pfam" id="PF20414">
    <property type="entry name" value="DUF6698"/>
    <property type="match status" value="1"/>
</dbReference>
<gene>
    <name evidence="1" type="ORF">BDZ94DRAFT_1173208</name>
</gene>
<dbReference type="Proteomes" id="UP000807353">
    <property type="component" value="Unassembled WGS sequence"/>
</dbReference>
<reference evidence="1" key="1">
    <citation type="submission" date="2020-11" db="EMBL/GenBank/DDBJ databases">
        <authorList>
            <consortium name="DOE Joint Genome Institute"/>
            <person name="Ahrendt S."/>
            <person name="Riley R."/>
            <person name="Andreopoulos W."/>
            <person name="Labutti K."/>
            <person name="Pangilinan J."/>
            <person name="Ruiz-Duenas F.J."/>
            <person name="Barrasa J.M."/>
            <person name="Sanchez-Garcia M."/>
            <person name="Camarero S."/>
            <person name="Miyauchi S."/>
            <person name="Serrano A."/>
            <person name="Linde D."/>
            <person name="Babiker R."/>
            <person name="Drula E."/>
            <person name="Ayuso-Fernandez I."/>
            <person name="Pacheco R."/>
            <person name="Padilla G."/>
            <person name="Ferreira P."/>
            <person name="Barriuso J."/>
            <person name="Kellner H."/>
            <person name="Castanera R."/>
            <person name="Alfaro M."/>
            <person name="Ramirez L."/>
            <person name="Pisabarro A.G."/>
            <person name="Kuo A."/>
            <person name="Tritt A."/>
            <person name="Lipzen A."/>
            <person name="He G."/>
            <person name="Yan M."/>
            <person name="Ng V."/>
            <person name="Cullen D."/>
            <person name="Martin F."/>
            <person name="Rosso M.-N."/>
            <person name="Henrissat B."/>
            <person name="Hibbett D."/>
            <person name="Martinez A.T."/>
            <person name="Grigoriev I.V."/>
        </authorList>
    </citation>
    <scope>NUCLEOTIDE SEQUENCE</scope>
    <source>
        <strain evidence="1">CBS 247.69</strain>
    </source>
</reference>
<dbReference type="OrthoDB" id="3160134at2759"/>
<name>A0A9P6CAN6_9AGAR</name>
<dbReference type="EMBL" id="MU150334">
    <property type="protein sequence ID" value="KAF9458631.1"/>
    <property type="molecule type" value="Genomic_DNA"/>
</dbReference>
<protein>
    <submittedName>
        <fullName evidence="1">Uncharacterized protein</fullName>
    </submittedName>
</protein>
<dbReference type="InterPro" id="IPR046521">
    <property type="entry name" value="DUF6698"/>
</dbReference>
<sequence length="149" mass="17419">WPVFLYAGYKHDVDLQDHWEGLFQSVLLFPIQAYKHIFTSPSSVEKEPKATIMTASIAYIVTQTHFALSLLAVFSCTNNMTDSEHFYNSVLDFLDHPEEKEQVNKLLIWWNWQIFPSYSSAQRPTTKTSILAKLIHQQELQRWEDSNLP</sequence>
<evidence type="ECO:0000313" key="2">
    <source>
        <dbReference type="Proteomes" id="UP000807353"/>
    </source>
</evidence>
<organism evidence="1 2">
    <name type="scientific">Collybia nuda</name>
    <dbReference type="NCBI Taxonomy" id="64659"/>
    <lineage>
        <taxon>Eukaryota</taxon>
        <taxon>Fungi</taxon>
        <taxon>Dikarya</taxon>
        <taxon>Basidiomycota</taxon>
        <taxon>Agaricomycotina</taxon>
        <taxon>Agaricomycetes</taxon>
        <taxon>Agaricomycetidae</taxon>
        <taxon>Agaricales</taxon>
        <taxon>Tricholomatineae</taxon>
        <taxon>Clitocybaceae</taxon>
        <taxon>Collybia</taxon>
    </lineage>
</organism>
<keyword evidence="2" id="KW-1185">Reference proteome</keyword>
<dbReference type="AlphaFoldDB" id="A0A9P6CAN6"/>
<evidence type="ECO:0000313" key="1">
    <source>
        <dbReference type="EMBL" id="KAF9458631.1"/>
    </source>
</evidence>
<accession>A0A9P6CAN6</accession>
<comment type="caution">
    <text evidence="1">The sequence shown here is derived from an EMBL/GenBank/DDBJ whole genome shotgun (WGS) entry which is preliminary data.</text>
</comment>